<dbReference type="Proteomes" id="UP000057134">
    <property type="component" value="Chromosome"/>
</dbReference>
<organism evidence="5 6">
    <name type="scientific">Mycolicibacterium fortuitum</name>
    <name type="common">Mycobacterium fortuitum</name>
    <dbReference type="NCBI Taxonomy" id="1766"/>
    <lineage>
        <taxon>Bacteria</taxon>
        <taxon>Bacillati</taxon>
        <taxon>Actinomycetota</taxon>
        <taxon>Actinomycetes</taxon>
        <taxon>Mycobacteriales</taxon>
        <taxon>Mycobacteriaceae</taxon>
        <taxon>Mycolicibacterium</taxon>
    </lineage>
</organism>
<gene>
    <name evidence="5" type="ORF">XA26_20120</name>
</gene>
<evidence type="ECO:0000259" key="4">
    <source>
        <dbReference type="Pfam" id="PF17853"/>
    </source>
</evidence>
<dbReference type="InterPro" id="IPR042070">
    <property type="entry name" value="PucR_C-HTH_sf"/>
</dbReference>
<dbReference type="Gene3D" id="1.10.10.2840">
    <property type="entry name" value="PucR C-terminal helix-turn-helix domain"/>
    <property type="match status" value="1"/>
</dbReference>
<dbReference type="AlphaFoldDB" id="A0A0N9XQ86"/>
<dbReference type="Pfam" id="PF17853">
    <property type="entry name" value="GGDEF_2"/>
    <property type="match status" value="1"/>
</dbReference>
<dbReference type="Pfam" id="PF14361">
    <property type="entry name" value="RsbRD_N"/>
    <property type="match status" value="1"/>
</dbReference>
<accession>A0A0N9XQ86</accession>
<feature type="domain" description="RsbT co-antagonist protein RsbRD N-terminal" evidence="3">
    <location>
        <begin position="50"/>
        <end position="175"/>
    </location>
</feature>
<evidence type="ECO:0000313" key="5">
    <source>
        <dbReference type="EMBL" id="ALI25858.1"/>
    </source>
</evidence>
<dbReference type="InterPro" id="IPR041522">
    <property type="entry name" value="CdaR_GGDEF"/>
</dbReference>
<sequence>MISIMVESERAERVKELIRRGAEILLDAPLDWFAEVDAAAFSAPDMKEVADDPELRAFTVRSTHAILMHWAAANAHKPGMPVPPNTDEPFEAVRLFTYRGYNQASLDAYRLGQNAAWRRWMKVAFGLTSDTDELREMLDVSAQSISDFVNSTIAATTAQIQKELDLLTRGRDSARRDMVTLILNGGPIGRDSVEQTLGYRLAQAHTAAVVWTTEAAPRLTELEHVADSLARHTKARDGLRIVASPGTIWLWLAGADTARLGDAYSAIGAGAGIQVAIGSTGRGIDGFRVSHLDAVSTQQTMARLNTDHPVGTFADVEGVLLLTSDPDRANRFIANTLGPLENAAPVVRDAVRTYLQEHGNASRAADRLFTHRNTILRRIKRADELLPRSLHENSLNIAMALEILYWRGGTARAHSEE</sequence>
<feature type="domain" description="PucR C-terminal helix-turn-helix" evidence="2">
    <location>
        <begin position="349"/>
        <end position="403"/>
    </location>
</feature>
<dbReference type="InterPro" id="IPR051448">
    <property type="entry name" value="CdaR-like_regulators"/>
</dbReference>
<dbReference type="PANTHER" id="PTHR33744">
    <property type="entry name" value="CARBOHYDRATE DIACID REGULATOR"/>
    <property type="match status" value="1"/>
</dbReference>
<proteinExistence type="inferred from homology"/>
<dbReference type="InterPro" id="IPR025751">
    <property type="entry name" value="RsbRD_N_dom"/>
</dbReference>
<protein>
    <recommendedName>
        <fullName evidence="7">PucR family transcriptional regulator</fullName>
    </recommendedName>
</protein>
<feature type="domain" description="CdaR GGDEF-like" evidence="4">
    <location>
        <begin position="195"/>
        <end position="299"/>
    </location>
</feature>
<dbReference type="STRING" id="1766.XA26_20120"/>
<evidence type="ECO:0000259" key="3">
    <source>
        <dbReference type="Pfam" id="PF14361"/>
    </source>
</evidence>
<name>A0A0N9XQ86_MYCFO</name>
<comment type="similarity">
    <text evidence="1">Belongs to the CdaR family.</text>
</comment>
<dbReference type="InterPro" id="IPR025736">
    <property type="entry name" value="PucR_C-HTH_dom"/>
</dbReference>
<evidence type="ECO:0000256" key="1">
    <source>
        <dbReference type="ARBA" id="ARBA00006754"/>
    </source>
</evidence>
<dbReference type="PATRIC" id="fig|1766.6.peg.2001"/>
<reference evidence="5 6" key="1">
    <citation type="journal article" date="2015" name="MBio">
        <title>Enzymatic Degradation of Phenazines Can Generate Energy and Protect Sensitive Organisms from Toxicity.</title>
        <authorList>
            <person name="Costa K.C."/>
            <person name="Bergkessel M."/>
            <person name="Saunders S."/>
            <person name="Korlach J."/>
            <person name="Newman D.K."/>
        </authorList>
    </citation>
    <scope>NUCLEOTIDE SEQUENCE [LARGE SCALE GENOMIC DNA]</scope>
    <source>
        <strain evidence="5 6">CT6</strain>
    </source>
</reference>
<dbReference type="PANTHER" id="PTHR33744:SF1">
    <property type="entry name" value="DNA-BINDING TRANSCRIPTIONAL ACTIVATOR ADER"/>
    <property type="match status" value="1"/>
</dbReference>
<evidence type="ECO:0008006" key="7">
    <source>
        <dbReference type="Google" id="ProtNLM"/>
    </source>
</evidence>
<dbReference type="EMBL" id="CP011269">
    <property type="protein sequence ID" value="ALI25858.1"/>
    <property type="molecule type" value="Genomic_DNA"/>
</dbReference>
<evidence type="ECO:0000259" key="2">
    <source>
        <dbReference type="Pfam" id="PF13556"/>
    </source>
</evidence>
<keyword evidence="6" id="KW-1185">Reference proteome</keyword>
<evidence type="ECO:0000313" key="6">
    <source>
        <dbReference type="Proteomes" id="UP000057134"/>
    </source>
</evidence>
<dbReference type="KEGG" id="mft:XA26_20120"/>
<dbReference type="Pfam" id="PF13556">
    <property type="entry name" value="HTH_30"/>
    <property type="match status" value="1"/>
</dbReference>